<gene>
    <name evidence="9" type="ORF">DP106_02335</name>
</gene>
<evidence type="ECO:0000313" key="10">
    <source>
        <dbReference type="Proteomes" id="UP000281564"/>
    </source>
</evidence>
<evidence type="ECO:0000313" key="9">
    <source>
        <dbReference type="EMBL" id="RJX51548.1"/>
    </source>
</evidence>
<evidence type="ECO:0000256" key="1">
    <source>
        <dbReference type="ARBA" id="ARBA00004370"/>
    </source>
</evidence>
<feature type="domain" description="Blue (type 1) copper" evidence="7">
    <location>
        <begin position="696"/>
        <end position="800"/>
    </location>
</feature>
<keyword evidence="3" id="KW-0479">Metal-binding</keyword>
<protein>
    <submittedName>
        <fullName evidence="9">DUF5059 domain-containing protein</fullName>
    </submittedName>
</protein>
<dbReference type="PROSITE" id="PS51318">
    <property type="entry name" value="TAT"/>
    <property type="match status" value="1"/>
</dbReference>
<evidence type="ECO:0000256" key="5">
    <source>
        <dbReference type="ARBA" id="ARBA00023008"/>
    </source>
</evidence>
<dbReference type="PANTHER" id="PTHR34192">
    <property type="entry name" value="PLASTOCYANIN MAJOR ISOFORM, CHLOROPLASTIC-RELATED"/>
    <property type="match status" value="1"/>
</dbReference>
<keyword evidence="6" id="KW-0472">Membrane</keyword>
<proteinExistence type="predicted"/>
<keyword evidence="5" id="KW-0186">Copper</keyword>
<keyword evidence="10" id="KW-1185">Reference proteome</keyword>
<dbReference type="InterPro" id="IPR006311">
    <property type="entry name" value="TAT_signal"/>
</dbReference>
<dbReference type="InterPro" id="IPR000923">
    <property type="entry name" value="BlueCu_1"/>
</dbReference>
<dbReference type="RefSeq" id="WP_120083135.1">
    <property type="nucleotide sequence ID" value="NZ_QMDW01000002.1"/>
</dbReference>
<dbReference type="Pfam" id="PF00127">
    <property type="entry name" value="Copper-bind"/>
    <property type="match status" value="1"/>
</dbReference>
<evidence type="ECO:0000256" key="4">
    <source>
        <dbReference type="ARBA" id="ARBA00022982"/>
    </source>
</evidence>
<organism evidence="9 10">
    <name type="scientific">Halonotius pteroides</name>
    <dbReference type="NCBI Taxonomy" id="268735"/>
    <lineage>
        <taxon>Archaea</taxon>
        <taxon>Methanobacteriati</taxon>
        <taxon>Methanobacteriota</taxon>
        <taxon>Stenosarchaea group</taxon>
        <taxon>Halobacteria</taxon>
        <taxon>Halobacteriales</taxon>
        <taxon>Haloferacaceae</taxon>
        <taxon>Halonotius</taxon>
    </lineage>
</organism>
<evidence type="ECO:0000256" key="6">
    <source>
        <dbReference type="ARBA" id="ARBA00023136"/>
    </source>
</evidence>
<dbReference type="GO" id="GO:0016020">
    <property type="term" value="C:membrane"/>
    <property type="evidence" value="ECO:0007669"/>
    <property type="project" value="UniProtKB-SubCell"/>
</dbReference>
<evidence type="ECO:0000256" key="2">
    <source>
        <dbReference type="ARBA" id="ARBA00022448"/>
    </source>
</evidence>
<evidence type="ECO:0000259" key="8">
    <source>
        <dbReference type="Pfam" id="PF16502"/>
    </source>
</evidence>
<dbReference type="InterPro" id="IPR008972">
    <property type="entry name" value="Cupredoxin"/>
</dbReference>
<dbReference type="AlphaFoldDB" id="A0A3A6QRX6"/>
<dbReference type="PANTHER" id="PTHR34192:SF10">
    <property type="entry name" value="PLASTOCYANIN MAJOR ISOFORM, CHLOROPLASTIC-RELATED"/>
    <property type="match status" value="1"/>
</dbReference>
<evidence type="ECO:0000256" key="3">
    <source>
        <dbReference type="ARBA" id="ARBA00022723"/>
    </source>
</evidence>
<dbReference type="OrthoDB" id="4392at2157"/>
<feature type="domain" description="DUF5059" evidence="8">
    <location>
        <begin position="46"/>
        <end position="660"/>
    </location>
</feature>
<dbReference type="GO" id="GO:0005507">
    <property type="term" value="F:copper ion binding"/>
    <property type="evidence" value="ECO:0007669"/>
    <property type="project" value="InterPro"/>
</dbReference>
<dbReference type="Gene3D" id="2.60.40.420">
    <property type="entry name" value="Cupredoxins - blue copper proteins"/>
    <property type="match status" value="1"/>
</dbReference>
<dbReference type="InterPro" id="IPR032445">
    <property type="entry name" value="DUF5059"/>
</dbReference>
<accession>A0A3A6QRX6</accession>
<dbReference type="CDD" id="cd04220">
    <property type="entry name" value="Halocyanin"/>
    <property type="match status" value="1"/>
</dbReference>
<keyword evidence="2" id="KW-0813">Transport</keyword>
<keyword evidence="4" id="KW-0249">Electron transport</keyword>
<sequence>MAHSRRRLLQTTGTVLASAALAGCSSTDNQADSGGEASIAAADLGVVAEWNAIRTRLRDPVILGHAEEYAAGEGVVGDIFERFEMASGQNNAHETLEETDKEHYEGFETALGDLRSALTDNDLDGAHDAMRAADEQLRGAQAALAGQETVKQLTALVMGAHIKDVEVLLAAEAYDDASLEYNQIGTKFQQKGLYDMIAAADTEAADGVVDALDRAATAAEAANATDASAAGSDAFEAATQGLHAVANANVADAAHMAALQGLGWDAAALTTIGGPGTDYAHAAALNLYRARAYDAHWIAANGSTDTAATMARDVFAHFEGARTHEALEEADRDAYETFEAGLESLQTRIDDGDTGGIDDAVATIDENLRTGIKRLAGGDAPLLQSGFFRARFADAYERYRQGEAAAAATIAEGLFGRFEANELNFHETLEDTSESLYETFEEEHLTALVTAYEDDNSSAVDTHHQGVCDALLEFEAEHSAALASGAEAGYMGARGFDAAGVAALGDASRASTIVSDAFAHFENGAAGYHEAIEAADVERYESFEAALGAIQTAVDDGGDVYANAKAFNDEAVASAYAIAESGGATAPAAAMMGDAFAHFEQAEVHEALEEADHDTYEGFEAALNSYQSGLESGDTEPVARYAAMARTGGFAVAGAVDAAPSVDAAAADDGGEAEESAYEGGPNIVEGVPDDADHVVEAQAVVFEPAELTVQQGETVAWKYAAGDAHNVVADEDKIPDDAEYWASGGFDSEMAARDGWENGKGALHRSEQVYVHTFEAAGTHEYLCVPHEAAGMVGKVIVE</sequence>
<evidence type="ECO:0000259" key="7">
    <source>
        <dbReference type="Pfam" id="PF00127"/>
    </source>
</evidence>
<dbReference type="Proteomes" id="UP000281564">
    <property type="component" value="Unassembled WGS sequence"/>
</dbReference>
<name>A0A3A6QRX6_9EURY</name>
<reference evidence="9 10" key="1">
    <citation type="submission" date="2018-06" db="EMBL/GenBank/DDBJ databases">
        <title>Halonotius sp. F13-13 a new haloarchaeeon isolated from a solar saltern from Isla Cristina, Huelva, Spain.</title>
        <authorList>
            <person name="Duran-Viseras A."/>
            <person name="Sanchez-Porro C."/>
            <person name="Ventosa A."/>
        </authorList>
    </citation>
    <scope>NUCLEOTIDE SEQUENCE [LARGE SCALE GENOMIC DNA]</scope>
    <source>
        <strain evidence="9 10">CECT 7525</strain>
    </source>
</reference>
<dbReference type="PROSITE" id="PS51257">
    <property type="entry name" value="PROKAR_LIPOPROTEIN"/>
    <property type="match status" value="1"/>
</dbReference>
<dbReference type="SUPFAM" id="SSF49503">
    <property type="entry name" value="Cupredoxins"/>
    <property type="match status" value="1"/>
</dbReference>
<dbReference type="EMBL" id="QMDW01000002">
    <property type="protein sequence ID" value="RJX51548.1"/>
    <property type="molecule type" value="Genomic_DNA"/>
</dbReference>
<dbReference type="Pfam" id="PF16502">
    <property type="entry name" value="DUF5059"/>
    <property type="match status" value="1"/>
</dbReference>
<comment type="subcellular location">
    <subcellularLocation>
        <location evidence="1">Membrane</location>
    </subcellularLocation>
</comment>
<dbReference type="GO" id="GO:0009055">
    <property type="term" value="F:electron transfer activity"/>
    <property type="evidence" value="ECO:0007669"/>
    <property type="project" value="InterPro"/>
</dbReference>
<comment type="caution">
    <text evidence="9">The sequence shown here is derived from an EMBL/GenBank/DDBJ whole genome shotgun (WGS) entry which is preliminary data.</text>
</comment>